<dbReference type="EMBL" id="MPZS01000002">
    <property type="protein sequence ID" value="OOY11489.1"/>
    <property type="molecule type" value="Genomic_DNA"/>
</dbReference>
<evidence type="ECO:0000256" key="2">
    <source>
        <dbReference type="SAM" id="SignalP"/>
    </source>
</evidence>
<keyword evidence="5" id="KW-1185">Reference proteome</keyword>
<accession>A0ABX3MIZ7</accession>
<dbReference type="Gene3D" id="3.10.450.40">
    <property type="match status" value="1"/>
</dbReference>
<keyword evidence="2" id="KW-0732">Signal</keyword>
<dbReference type="InterPro" id="IPR025711">
    <property type="entry name" value="PepSY"/>
</dbReference>
<dbReference type="RefSeq" id="WP_078574294.1">
    <property type="nucleotide sequence ID" value="NZ_MPZS01000002.1"/>
</dbReference>
<evidence type="ECO:0000256" key="1">
    <source>
        <dbReference type="SAM" id="MobiDB-lite"/>
    </source>
</evidence>
<dbReference type="Proteomes" id="UP000242224">
    <property type="component" value="Unassembled WGS sequence"/>
</dbReference>
<evidence type="ECO:0000313" key="4">
    <source>
        <dbReference type="EMBL" id="OOY11489.1"/>
    </source>
</evidence>
<evidence type="ECO:0000259" key="3">
    <source>
        <dbReference type="Pfam" id="PF03413"/>
    </source>
</evidence>
<reference evidence="4 5" key="1">
    <citation type="submission" date="2016-11" db="EMBL/GenBank/DDBJ databases">
        <title>A multilocus sequence analysis scheme for characterization of bacteria in the genus Thioclava.</title>
        <authorList>
            <person name="Liu Y."/>
            <person name="Shao Z."/>
        </authorList>
    </citation>
    <scope>NUCLEOTIDE SEQUENCE [LARGE SCALE GENOMIC DNA]</scope>
    <source>
        <strain evidence="4 5">11.10-0-13</strain>
    </source>
</reference>
<comment type="caution">
    <text evidence="4">The sequence shown here is derived from an EMBL/GenBank/DDBJ whole genome shotgun (WGS) entry which is preliminary data.</text>
</comment>
<proteinExistence type="predicted"/>
<feature type="region of interest" description="Disordered" evidence="1">
    <location>
        <begin position="100"/>
        <end position="134"/>
    </location>
</feature>
<gene>
    <name evidence="4" type="ORF">BMG00_10240</name>
</gene>
<sequence length="134" mass="13415">MTRNFVLAIMLPALGLSGLGFSAAYADSATPTLGPKAVLSAPIKLDQAGAIALKAVPGTLADIGFGQEKGTGIYEASVMAADGSLTEVTIDAQSGKVLNTSSAAAQGQGADPHREEGEMYEANEGASEAGQMGE</sequence>
<feature type="domain" description="PepSY" evidence="3">
    <location>
        <begin position="43"/>
        <end position="99"/>
    </location>
</feature>
<evidence type="ECO:0000313" key="5">
    <source>
        <dbReference type="Proteomes" id="UP000242224"/>
    </source>
</evidence>
<organism evidence="4 5">
    <name type="scientific">Thioclava marina</name>
    <dbReference type="NCBI Taxonomy" id="1915077"/>
    <lineage>
        <taxon>Bacteria</taxon>
        <taxon>Pseudomonadati</taxon>
        <taxon>Pseudomonadota</taxon>
        <taxon>Alphaproteobacteria</taxon>
        <taxon>Rhodobacterales</taxon>
        <taxon>Paracoccaceae</taxon>
        <taxon>Thioclava</taxon>
    </lineage>
</organism>
<name>A0ABX3MIZ7_9RHOB</name>
<dbReference type="Pfam" id="PF03413">
    <property type="entry name" value="PepSY"/>
    <property type="match status" value="1"/>
</dbReference>
<feature type="chain" id="PRO_5045500970" description="PepSY domain-containing protein" evidence="2">
    <location>
        <begin position="27"/>
        <end position="134"/>
    </location>
</feature>
<feature type="signal peptide" evidence="2">
    <location>
        <begin position="1"/>
        <end position="26"/>
    </location>
</feature>
<protein>
    <recommendedName>
        <fullName evidence="3">PepSY domain-containing protein</fullName>
    </recommendedName>
</protein>